<evidence type="ECO:0000256" key="3">
    <source>
        <dbReference type="ARBA" id="ARBA00022448"/>
    </source>
</evidence>
<dbReference type="Proteomes" id="UP001165561">
    <property type="component" value="Unassembled WGS sequence"/>
</dbReference>
<feature type="region of interest" description="Disordered" evidence="8">
    <location>
        <begin position="427"/>
        <end position="472"/>
    </location>
</feature>
<evidence type="ECO:0000313" key="11">
    <source>
        <dbReference type="Proteomes" id="UP001165561"/>
    </source>
</evidence>
<feature type="transmembrane region" description="Helical" evidence="9">
    <location>
        <begin position="300"/>
        <end position="327"/>
    </location>
</feature>
<evidence type="ECO:0000256" key="6">
    <source>
        <dbReference type="ARBA" id="ARBA00022989"/>
    </source>
</evidence>
<evidence type="ECO:0000313" key="10">
    <source>
        <dbReference type="EMBL" id="MDD9208067.1"/>
    </source>
</evidence>
<keyword evidence="6 9" id="KW-1133">Transmembrane helix</keyword>
<dbReference type="InterPro" id="IPR002549">
    <property type="entry name" value="AI-2E-like"/>
</dbReference>
<feature type="transmembrane region" description="Helical" evidence="9">
    <location>
        <begin position="273"/>
        <end position="294"/>
    </location>
</feature>
<dbReference type="PANTHER" id="PTHR21716">
    <property type="entry name" value="TRANSMEMBRANE PROTEIN"/>
    <property type="match status" value="1"/>
</dbReference>
<feature type="transmembrane region" description="Helical" evidence="9">
    <location>
        <begin position="140"/>
        <end position="161"/>
    </location>
</feature>
<name>A0ABT5U179_9MICO</name>
<feature type="compositionally biased region" description="Basic and acidic residues" evidence="8">
    <location>
        <begin position="457"/>
        <end position="472"/>
    </location>
</feature>
<evidence type="ECO:0000256" key="7">
    <source>
        <dbReference type="ARBA" id="ARBA00023136"/>
    </source>
</evidence>
<feature type="transmembrane region" description="Helical" evidence="9">
    <location>
        <begin position="230"/>
        <end position="252"/>
    </location>
</feature>
<evidence type="ECO:0000256" key="2">
    <source>
        <dbReference type="ARBA" id="ARBA00009773"/>
    </source>
</evidence>
<evidence type="ECO:0000256" key="4">
    <source>
        <dbReference type="ARBA" id="ARBA00022475"/>
    </source>
</evidence>
<feature type="transmembrane region" description="Helical" evidence="9">
    <location>
        <begin position="112"/>
        <end position="133"/>
    </location>
</feature>
<keyword evidence="3" id="KW-0813">Transport</keyword>
<keyword evidence="5 9" id="KW-0812">Transmembrane</keyword>
<comment type="subcellular location">
    <subcellularLocation>
        <location evidence="1">Cell membrane</location>
        <topology evidence="1">Multi-pass membrane protein</topology>
    </subcellularLocation>
</comment>
<gene>
    <name evidence="10" type="ORF">PU560_16570</name>
</gene>
<proteinExistence type="inferred from homology"/>
<comment type="caution">
    <text evidence="10">The sequence shown here is derived from an EMBL/GenBank/DDBJ whole genome shotgun (WGS) entry which is preliminary data.</text>
</comment>
<feature type="transmembrane region" description="Helical" evidence="9">
    <location>
        <begin position="334"/>
        <end position="364"/>
    </location>
</feature>
<protein>
    <submittedName>
        <fullName evidence="10">AI-2E family transporter</fullName>
    </submittedName>
</protein>
<feature type="compositionally biased region" description="Basic and acidic residues" evidence="8">
    <location>
        <begin position="63"/>
        <end position="72"/>
    </location>
</feature>
<feature type="region of interest" description="Disordered" evidence="8">
    <location>
        <begin position="1"/>
        <end position="72"/>
    </location>
</feature>
<keyword evidence="11" id="KW-1185">Reference proteome</keyword>
<dbReference type="PANTHER" id="PTHR21716:SF53">
    <property type="entry name" value="PERMEASE PERM-RELATED"/>
    <property type="match status" value="1"/>
</dbReference>
<feature type="transmembrane region" description="Helical" evidence="9">
    <location>
        <begin position="89"/>
        <end position="106"/>
    </location>
</feature>
<reference evidence="10" key="1">
    <citation type="submission" date="2023-02" db="EMBL/GenBank/DDBJ databases">
        <title>Georgenia sp.10Sc9-8, isolated from a soil sample collected from the Taklamakan desert.</title>
        <authorList>
            <person name="Liu S."/>
        </authorList>
    </citation>
    <scope>NUCLEOTIDE SEQUENCE</scope>
    <source>
        <strain evidence="10">10Sc9-8</strain>
    </source>
</reference>
<evidence type="ECO:0000256" key="1">
    <source>
        <dbReference type="ARBA" id="ARBA00004651"/>
    </source>
</evidence>
<comment type="similarity">
    <text evidence="2">Belongs to the autoinducer-2 exporter (AI-2E) (TC 2.A.86) family.</text>
</comment>
<dbReference type="EMBL" id="JARACI010001188">
    <property type="protein sequence ID" value="MDD9208067.1"/>
    <property type="molecule type" value="Genomic_DNA"/>
</dbReference>
<evidence type="ECO:0000256" key="5">
    <source>
        <dbReference type="ARBA" id="ARBA00022692"/>
    </source>
</evidence>
<keyword evidence="7 9" id="KW-0472">Membrane</keyword>
<dbReference type="Pfam" id="PF01594">
    <property type="entry name" value="AI-2E_transport"/>
    <property type="match status" value="1"/>
</dbReference>
<feature type="transmembrane region" description="Helical" evidence="9">
    <location>
        <begin position="384"/>
        <end position="413"/>
    </location>
</feature>
<keyword evidence="4" id="KW-1003">Cell membrane</keyword>
<evidence type="ECO:0000256" key="9">
    <source>
        <dbReference type="SAM" id="Phobius"/>
    </source>
</evidence>
<evidence type="ECO:0000256" key="8">
    <source>
        <dbReference type="SAM" id="MobiDB-lite"/>
    </source>
</evidence>
<sequence length="472" mass="50588">MSQRRGGPRRLLSQVGRQARRRVRRSSVASVDQVLVQPSADPPQRRTESGFRPTAAGRPSVRRMPESATHAERGDGVPRWIRRYGTMSWFLIGIVIAVGMVVFATARIQVVFIAVFLALVLTSVLDPVVTAMARHMPRPLATALALLGSVLLVAGLLTYVISSVAGQWGDLAGQFGDGLEQILEFLESGPLPFHITEAEVYQLFDTWVNQAQQYLQENAGDLAGQVLNNAGTVALVFMVIALSIFVTVFFLASGKQMWRWFLNQLPARRREKMHLAAGAGWYTFSGYARGTMLIASADGVMAFVLLTIVGVPLAAPLAVLVFIGAFIPLIGAPAAMIIAAVVALAANGFVPALVVTIGIALIGQVEGHVLQPLIMGRQMSLHPVVVGLGVTAGTFLAGLLGAVIAIPILAVLWKVYATLHEPDPPIEGPLLPPRKAAEVSHQRTGGNGVRPPNGVHTRNDLRPSERGPRLPE</sequence>
<accession>A0ABT5U179</accession>
<organism evidence="10 11">
    <name type="scientific">Georgenia halotolerans</name>
    <dbReference type="NCBI Taxonomy" id="3028317"/>
    <lineage>
        <taxon>Bacteria</taxon>
        <taxon>Bacillati</taxon>
        <taxon>Actinomycetota</taxon>
        <taxon>Actinomycetes</taxon>
        <taxon>Micrococcales</taxon>
        <taxon>Bogoriellaceae</taxon>
        <taxon>Georgenia</taxon>
    </lineage>
</organism>